<dbReference type="GO" id="GO:0016787">
    <property type="term" value="F:hydrolase activity"/>
    <property type="evidence" value="ECO:0007669"/>
    <property type="project" value="InterPro"/>
</dbReference>
<name>A0A382F1Z3_9ZZZZ</name>
<organism evidence="2">
    <name type="scientific">marine metagenome</name>
    <dbReference type="NCBI Taxonomy" id="408172"/>
    <lineage>
        <taxon>unclassified sequences</taxon>
        <taxon>metagenomes</taxon>
        <taxon>ecological metagenomes</taxon>
    </lineage>
</organism>
<dbReference type="Pfam" id="PF06439">
    <property type="entry name" value="3keto-disac_hyd"/>
    <property type="match status" value="1"/>
</dbReference>
<sequence length="93" mass="10977">TIWGFLYDESRRRKMLAETPQDELKKHVRPKGEWNKLVVRAEGPRIQIWLNGYQTVDFTEPDEKIPLKGRLGLQVHGGPPVECHYRNLRLKEL</sequence>
<dbReference type="InterPro" id="IPR010496">
    <property type="entry name" value="AL/BT2_dom"/>
</dbReference>
<protein>
    <recommendedName>
        <fullName evidence="1">3-keto-alpha-glucoside-1,2-lyase/3-keto-2-hydroxy-glucal hydratase domain-containing protein</fullName>
    </recommendedName>
</protein>
<feature type="non-terminal residue" evidence="2">
    <location>
        <position position="1"/>
    </location>
</feature>
<accession>A0A382F1Z3</accession>
<reference evidence="2" key="1">
    <citation type="submission" date="2018-05" db="EMBL/GenBank/DDBJ databases">
        <authorList>
            <person name="Lanie J.A."/>
            <person name="Ng W.-L."/>
            <person name="Kazmierczak K.M."/>
            <person name="Andrzejewski T.M."/>
            <person name="Davidsen T.M."/>
            <person name="Wayne K.J."/>
            <person name="Tettelin H."/>
            <person name="Glass J.I."/>
            <person name="Rusch D."/>
            <person name="Podicherti R."/>
            <person name="Tsui H.-C.T."/>
            <person name="Winkler M.E."/>
        </authorList>
    </citation>
    <scope>NUCLEOTIDE SEQUENCE</scope>
</reference>
<evidence type="ECO:0000313" key="2">
    <source>
        <dbReference type="EMBL" id="SVB57028.1"/>
    </source>
</evidence>
<gene>
    <name evidence="2" type="ORF">METZ01_LOCUS209882</name>
</gene>
<dbReference type="EMBL" id="UINC01047585">
    <property type="protein sequence ID" value="SVB57028.1"/>
    <property type="molecule type" value="Genomic_DNA"/>
</dbReference>
<proteinExistence type="predicted"/>
<dbReference type="Gene3D" id="2.60.120.560">
    <property type="entry name" value="Exo-inulinase, domain 1"/>
    <property type="match status" value="1"/>
</dbReference>
<evidence type="ECO:0000259" key="1">
    <source>
        <dbReference type="Pfam" id="PF06439"/>
    </source>
</evidence>
<feature type="domain" description="3-keto-alpha-glucoside-1,2-lyase/3-keto-2-hydroxy-glucal hydratase" evidence="1">
    <location>
        <begin position="4"/>
        <end position="91"/>
    </location>
</feature>
<dbReference type="AlphaFoldDB" id="A0A382F1Z3"/>